<proteinExistence type="predicted"/>
<dbReference type="SUPFAM" id="SSF53850">
    <property type="entry name" value="Periplasmic binding protein-like II"/>
    <property type="match status" value="1"/>
</dbReference>
<dbReference type="EMBL" id="CAEZYU010000196">
    <property type="protein sequence ID" value="CAB4763967.1"/>
    <property type="molecule type" value="Genomic_DNA"/>
</dbReference>
<dbReference type="InterPro" id="IPR024370">
    <property type="entry name" value="PBP_domain"/>
</dbReference>
<dbReference type="Pfam" id="PF12849">
    <property type="entry name" value="PBP_like_2"/>
    <property type="match status" value="1"/>
</dbReference>
<name>A0A6J6V059_9ZZZZ</name>
<gene>
    <name evidence="3" type="ORF">UFOPK2766_02400</name>
</gene>
<organism evidence="3">
    <name type="scientific">freshwater metagenome</name>
    <dbReference type="NCBI Taxonomy" id="449393"/>
    <lineage>
        <taxon>unclassified sequences</taxon>
        <taxon>metagenomes</taxon>
        <taxon>ecological metagenomes</taxon>
    </lineage>
</organism>
<evidence type="ECO:0000259" key="2">
    <source>
        <dbReference type="Pfam" id="PF12849"/>
    </source>
</evidence>
<protein>
    <submittedName>
        <fullName evidence="3">Unannotated protein</fullName>
    </submittedName>
</protein>
<dbReference type="PANTHER" id="PTHR30570:SF1">
    <property type="entry name" value="PHOSPHATE-BINDING PROTEIN PSTS"/>
    <property type="match status" value="1"/>
</dbReference>
<evidence type="ECO:0000256" key="1">
    <source>
        <dbReference type="ARBA" id="ARBA00022729"/>
    </source>
</evidence>
<keyword evidence="1" id="KW-0732">Signal</keyword>
<dbReference type="InterPro" id="IPR050811">
    <property type="entry name" value="Phosphate_ABC_transporter"/>
</dbReference>
<dbReference type="AlphaFoldDB" id="A0A6J6V059"/>
<evidence type="ECO:0000313" key="3">
    <source>
        <dbReference type="EMBL" id="CAB4763967.1"/>
    </source>
</evidence>
<dbReference type="Gene3D" id="3.40.190.10">
    <property type="entry name" value="Periplasmic binding protein-like II"/>
    <property type="match status" value="2"/>
</dbReference>
<sequence>MGFGLATALALGVLLGSCSADPVRPESRAAGSETMLPLLSVSSGMLAEQEQDARIRLDTSTSADGIALFCDGLVEMAASSRSMSDREKKQCKDSDRSPVEIPVANDAIVVVTNPSNPVACLSTDQLYGLAGPESTGFDSWADANSLSGAPALPEQPLKVLVPPSGSGTLQLFVSTGLGPTAEVRETDPKLRNDAVSVESNELVRSAVLSEPAGLGVAAVSSAKSWKDSVRILQLRSDSSAECADPTESNVASGAYPLGRSLSVIVDRRTVEQDQTISDLVSLLLSAEGQKAVAETGALPLDPSQLKESQRLWNTVIE</sequence>
<feature type="domain" description="PBP" evidence="2">
    <location>
        <begin position="21"/>
        <end position="276"/>
    </location>
</feature>
<dbReference type="PANTHER" id="PTHR30570">
    <property type="entry name" value="PERIPLASMIC PHOSPHATE BINDING COMPONENT OF PHOSPHATE ABC TRANSPORTER"/>
    <property type="match status" value="1"/>
</dbReference>
<accession>A0A6J6V059</accession>
<reference evidence="3" key="1">
    <citation type="submission" date="2020-05" db="EMBL/GenBank/DDBJ databases">
        <authorList>
            <person name="Chiriac C."/>
            <person name="Salcher M."/>
            <person name="Ghai R."/>
            <person name="Kavagutti S V."/>
        </authorList>
    </citation>
    <scope>NUCLEOTIDE SEQUENCE</scope>
</reference>